<name>A0A1D1W6B8_RAMVA</name>
<protein>
    <submittedName>
        <fullName evidence="1">Uncharacterized protein</fullName>
    </submittedName>
</protein>
<gene>
    <name evidence="1" type="primary">RvY_16535-1</name>
    <name evidence="1" type="synonym">RvY_16535.1</name>
    <name evidence="1" type="ORF">RvY_16535</name>
</gene>
<evidence type="ECO:0000313" key="1">
    <source>
        <dbReference type="EMBL" id="GAV06569.1"/>
    </source>
</evidence>
<dbReference type="OrthoDB" id="5839at2759"/>
<proteinExistence type="predicted"/>
<evidence type="ECO:0000313" key="2">
    <source>
        <dbReference type="Proteomes" id="UP000186922"/>
    </source>
</evidence>
<dbReference type="InterPro" id="IPR018788">
    <property type="entry name" value="Proteasome_assmbl_chp_3"/>
</dbReference>
<reference evidence="1 2" key="1">
    <citation type="journal article" date="2016" name="Nat. Commun.">
        <title>Extremotolerant tardigrade genome and improved radiotolerance of human cultured cells by tardigrade-unique protein.</title>
        <authorList>
            <person name="Hashimoto T."/>
            <person name="Horikawa D.D."/>
            <person name="Saito Y."/>
            <person name="Kuwahara H."/>
            <person name="Kozuka-Hata H."/>
            <person name="Shin-I T."/>
            <person name="Minakuchi Y."/>
            <person name="Ohishi K."/>
            <person name="Motoyama A."/>
            <person name="Aizu T."/>
            <person name="Enomoto A."/>
            <person name="Kondo K."/>
            <person name="Tanaka S."/>
            <person name="Hara Y."/>
            <person name="Koshikawa S."/>
            <person name="Sagara H."/>
            <person name="Miura T."/>
            <person name="Yokobori S."/>
            <person name="Miyagawa K."/>
            <person name="Suzuki Y."/>
            <person name="Kubo T."/>
            <person name="Oyama M."/>
            <person name="Kohara Y."/>
            <person name="Fujiyama A."/>
            <person name="Arakawa K."/>
            <person name="Katayama T."/>
            <person name="Toyoda A."/>
            <person name="Kunieda T."/>
        </authorList>
    </citation>
    <scope>NUCLEOTIDE SEQUENCE [LARGE SCALE GENOMIC DNA]</scope>
    <source>
        <strain evidence="1 2">YOKOZUNA-1</strain>
    </source>
</reference>
<sequence>MERDNESSIAAEVNLEDHGIVKFGMHFETEAGQVDVICLEFSNQNMLFITQAPLVGTLIEAFPDDLVDIGTPVTYSTKTLFGADDVTLQLLARRLVEVLQKRLLLAISCQNLSMSTVRRIETEISRKVLDERRENQRSVF</sequence>
<dbReference type="EMBL" id="BDGG01000013">
    <property type="protein sequence ID" value="GAV06569.1"/>
    <property type="molecule type" value="Genomic_DNA"/>
</dbReference>
<accession>A0A1D1W6B8</accession>
<keyword evidence="2" id="KW-1185">Reference proteome</keyword>
<organism evidence="1 2">
    <name type="scientific">Ramazzottius varieornatus</name>
    <name type="common">Water bear</name>
    <name type="synonym">Tardigrade</name>
    <dbReference type="NCBI Taxonomy" id="947166"/>
    <lineage>
        <taxon>Eukaryota</taxon>
        <taxon>Metazoa</taxon>
        <taxon>Ecdysozoa</taxon>
        <taxon>Tardigrada</taxon>
        <taxon>Eutardigrada</taxon>
        <taxon>Parachela</taxon>
        <taxon>Hypsibioidea</taxon>
        <taxon>Ramazzottiidae</taxon>
        <taxon>Ramazzottius</taxon>
    </lineage>
</organism>
<comment type="caution">
    <text evidence="1">The sequence shown here is derived from an EMBL/GenBank/DDBJ whole genome shotgun (WGS) entry which is preliminary data.</text>
</comment>
<dbReference type="Gene3D" id="3.30.230.90">
    <property type="match status" value="1"/>
</dbReference>
<dbReference type="AlphaFoldDB" id="A0A1D1W6B8"/>
<dbReference type="GO" id="GO:0043248">
    <property type="term" value="P:proteasome assembly"/>
    <property type="evidence" value="ECO:0007669"/>
    <property type="project" value="InterPro"/>
</dbReference>
<dbReference type="InterPro" id="IPR053720">
    <property type="entry name" value="Psm_Assembly_Chaperone"/>
</dbReference>
<dbReference type="Pfam" id="PF10178">
    <property type="entry name" value="PAC3"/>
    <property type="match status" value="1"/>
</dbReference>
<dbReference type="Proteomes" id="UP000186922">
    <property type="component" value="Unassembled WGS sequence"/>
</dbReference>